<evidence type="ECO:0000313" key="1">
    <source>
        <dbReference type="EMBL" id="KKM66276.1"/>
    </source>
</evidence>
<gene>
    <name evidence="1" type="ORF">LCGC14_1482860</name>
</gene>
<proteinExistence type="predicted"/>
<reference evidence="1" key="1">
    <citation type="journal article" date="2015" name="Nature">
        <title>Complex archaea that bridge the gap between prokaryotes and eukaryotes.</title>
        <authorList>
            <person name="Spang A."/>
            <person name="Saw J.H."/>
            <person name="Jorgensen S.L."/>
            <person name="Zaremba-Niedzwiedzka K."/>
            <person name="Martijn J."/>
            <person name="Lind A.E."/>
            <person name="van Eijk R."/>
            <person name="Schleper C."/>
            <person name="Guy L."/>
            <person name="Ettema T.J."/>
        </authorList>
    </citation>
    <scope>NUCLEOTIDE SEQUENCE</scope>
</reference>
<organism evidence="1">
    <name type="scientific">marine sediment metagenome</name>
    <dbReference type="NCBI Taxonomy" id="412755"/>
    <lineage>
        <taxon>unclassified sequences</taxon>
        <taxon>metagenomes</taxon>
        <taxon>ecological metagenomes</taxon>
    </lineage>
</organism>
<sequence length="88" mass="9819">MTNTTIRNKEIKKALVKVFGNIVSVTGSTGTAYGWSHIRIAKIAEEGEYEKADAIIKKIWDETGGGYYTVDDGYGDNKSSEYLLDFQF</sequence>
<comment type="caution">
    <text evidence="1">The sequence shown here is derived from an EMBL/GenBank/DDBJ whole genome shotgun (WGS) entry which is preliminary data.</text>
</comment>
<accession>A0A0F9JV14</accession>
<dbReference type="EMBL" id="LAZR01010565">
    <property type="protein sequence ID" value="KKM66276.1"/>
    <property type="molecule type" value="Genomic_DNA"/>
</dbReference>
<protein>
    <submittedName>
        <fullName evidence="1">Uncharacterized protein</fullName>
    </submittedName>
</protein>
<dbReference type="AlphaFoldDB" id="A0A0F9JV14"/>
<name>A0A0F9JV14_9ZZZZ</name>